<sequence>MVNITFSSPLTCLNFVILEPHVPLLGTIPRDTNMDMLPTVTEALYKLLALSSVSEFNSRVPSKYFLRFQ</sequence>
<proteinExistence type="predicted"/>
<gene>
    <name evidence="1" type="ORF">GQ55_4G242300</name>
</gene>
<accession>A0A2T7DZU4</accession>
<dbReference type="Gramene" id="PUZ61081">
    <property type="protein sequence ID" value="PUZ61081"/>
    <property type="gene ID" value="GQ55_4G242300"/>
</dbReference>
<keyword evidence="2" id="KW-1185">Reference proteome</keyword>
<reference evidence="1 2" key="1">
    <citation type="submission" date="2018-04" db="EMBL/GenBank/DDBJ databases">
        <title>WGS assembly of Panicum hallii var. hallii HAL2.</title>
        <authorList>
            <person name="Lovell J."/>
            <person name="Jenkins J."/>
            <person name="Lowry D."/>
            <person name="Mamidi S."/>
            <person name="Sreedasyam A."/>
            <person name="Weng X."/>
            <person name="Barry K."/>
            <person name="Bonette J."/>
            <person name="Campitelli B."/>
            <person name="Daum C."/>
            <person name="Gordon S."/>
            <person name="Gould B."/>
            <person name="Lipzen A."/>
            <person name="MacQueen A."/>
            <person name="Palacio-Mejia J."/>
            <person name="Plott C."/>
            <person name="Shakirov E."/>
            <person name="Shu S."/>
            <person name="Yoshinaga Y."/>
            <person name="Zane M."/>
            <person name="Rokhsar D."/>
            <person name="Grimwood J."/>
            <person name="Schmutz J."/>
            <person name="Juenger T."/>
        </authorList>
    </citation>
    <scope>NUCLEOTIDE SEQUENCE [LARGE SCALE GENOMIC DNA]</scope>
    <source>
        <strain evidence="2">cv. HAL2</strain>
    </source>
</reference>
<evidence type="ECO:0000313" key="1">
    <source>
        <dbReference type="EMBL" id="PUZ61081.1"/>
    </source>
</evidence>
<evidence type="ECO:0000313" key="2">
    <source>
        <dbReference type="Proteomes" id="UP000244336"/>
    </source>
</evidence>
<dbReference type="Proteomes" id="UP000244336">
    <property type="component" value="Chromosome 4"/>
</dbReference>
<dbReference type="EMBL" id="CM009752">
    <property type="protein sequence ID" value="PUZ61081.1"/>
    <property type="molecule type" value="Genomic_DNA"/>
</dbReference>
<protein>
    <submittedName>
        <fullName evidence="1">Uncharacterized protein</fullName>
    </submittedName>
</protein>
<dbReference type="AlphaFoldDB" id="A0A2T7DZU4"/>
<name>A0A2T7DZU4_9POAL</name>
<organism evidence="1 2">
    <name type="scientific">Panicum hallii var. hallii</name>
    <dbReference type="NCBI Taxonomy" id="1504633"/>
    <lineage>
        <taxon>Eukaryota</taxon>
        <taxon>Viridiplantae</taxon>
        <taxon>Streptophyta</taxon>
        <taxon>Embryophyta</taxon>
        <taxon>Tracheophyta</taxon>
        <taxon>Spermatophyta</taxon>
        <taxon>Magnoliopsida</taxon>
        <taxon>Liliopsida</taxon>
        <taxon>Poales</taxon>
        <taxon>Poaceae</taxon>
        <taxon>PACMAD clade</taxon>
        <taxon>Panicoideae</taxon>
        <taxon>Panicodae</taxon>
        <taxon>Paniceae</taxon>
        <taxon>Panicinae</taxon>
        <taxon>Panicum</taxon>
        <taxon>Panicum sect. Panicum</taxon>
    </lineage>
</organism>